<protein>
    <recommendedName>
        <fullName evidence="3">DUF3226 domain-containing protein</fullName>
    </recommendedName>
</protein>
<evidence type="ECO:0000313" key="1">
    <source>
        <dbReference type="EMBL" id="SHG68240.1"/>
    </source>
</evidence>
<dbReference type="RefSeq" id="WP_072881739.1">
    <property type="nucleotide sequence ID" value="NZ_FQVT01000022.1"/>
</dbReference>
<dbReference type="InterPro" id="IPR024508">
    <property type="entry name" value="DUF3226"/>
</dbReference>
<dbReference type="OrthoDB" id="796624at2"/>
<dbReference type="STRING" id="1073325.SAMN05444483_1225"/>
<name>A0A1M5LTK8_SALEC</name>
<reference evidence="2" key="1">
    <citation type="submission" date="2016-11" db="EMBL/GenBank/DDBJ databases">
        <authorList>
            <person name="Varghese N."/>
            <person name="Submissions S."/>
        </authorList>
    </citation>
    <scope>NUCLEOTIDE SEQUENCE [LARGE SCALE GENOMIC DNA]</scope>
    <source>
        <strain evidence="2">DSM 24579</strain>
    </source>
</reference>
<evidence type="ECO:0008006" key="3">
    <source>
        <dbReference type="Google" id="ProtNLM"/>
    </source>
</evidence>
<dbReference type="Proteomes" id="UP000183945">
    <property type="component" value="Unassembled WGS sequence"/>
</dbReference>
<dbReference type="EMBL" id="FQVT01000022">
    <property type="protein sequence ID" value="SHG68240.1"/>
    <property type="molecule type" value="Genomic_DNA"/>
</dbReference>
<proteinExistence type="predicted"/>
<organism evidence="1 2">
    <name type="scientific">Salegentibacter echinorum</name>
    <dbReference type="NCBI Taxonomy" id="1073325"/>
    <lineage>
        <taxon>Bacteria</taxon>
        <taxon>Pseudomonadati</taxon>
        <taxon>Bacteroidota</taxon>
        <taxon>Flavobacteriia</taxon>
        <taxon>Flavobacteriales</taxon>
        <taxon>Flavobacteriaceae</taxon>
        <taxon>Salegentibacter</taxon>
    </lineage>
</organism>
<gene>
    <name evidence="1" type="ORF">SAMN05444483_1225</name>
</gene>
<dbReference type="AlphaFoldDB" id="A0A1M5LTK8"/>
<dbReference type="Pfam" id="PF11536">
    <property type="entry name" value="DUF3226"/>
    <property type="match status" value="1"/>
</dbReference>
<evidence type="ECO:0000313" key="2">
    <source>
        <dbReference type="Proteomes" id="UP000183945"/>
    </source>
</evidence>
<sequence>MPKLSIVLCEGPHDVAFISKILKADLFKSKENLPINDYPQPISSMLINEVKETNIEELKFQELKKALLPSAILKKEEHFIFLYAIGGDSRKDIRKAFLSTLISFIPEEGEIEILPTDTELNLLYILDADNLGIPARINQINEELENEIGVKPFNGVGLSKYKTLGLGIYIFSAEHGVGKLEDLLMPLMEENNEDIFKEAKTFYNNFYDVDRDKRKKSDQSKAAIGISGQLQKAGMTNSVIIGQSDYITSEKIKRNEKCQEILTFFSKI</sequence>
<accession>A0A1M5LTK8</accession>
<keyword evidence="2" id="KW-1185">Reference proteome</keyword>